<feature type="transmembrane region" description="Helical" evidence="6">
    <location>
        <begin position="105"/>
        <end position="122"/>
    </location>
</feature>
<keyword evidence="4 6" id="KW-1133">Transmembrane helix</keyword>
<keyword evidence="3 6" id="KW-0812">Transmembrane</keyword>
<dbReference type="PANTHER" id="PTHR10010">
    <property type="entry name" value="SOLUTE CARRIER FAMILY 34 SODIUM PHOSPHATE , MEMBER 2-RELATED"/>
    <property type="match status" value="1"/>
</dbReference>
<feature type="transmembrane region" description="Helical" evidence="6">
    <location>
        <begin position="134"/>
        <end position="154"/>
    </location>
</feature>
<dbReference type="EMBL" id="JBHUIR010000020">
    <property type="protein sequence ID" value="MFD2259277.1"/>
    <property type="molecule type" value="Genomic_DNA"/>
</dbReference>
<dbReference type="SUPFAM" id="SSF109755">
    <property type="entry name" value="PhoU-like"/>
    <property type="match status" value="1"/>
</dbReference>
<evidence type="ECO:0000256" key="5">
    <source>
        <dbReference type="ARBA" id="ARBA00023136"/>
    </source>
</evidence>
<evidence type="ECO:0000313" key="8">
    <source>
        <dbReference type="Proteomes" id="UP001597373"/>
    </source>
</evidence>
<feature type="transmembrane region" description="Helical" evidence="6">
    <location>
        <begin position="174"/>
        <end position="198"/>
    </location>
</feature>
<gene>
    <name evidence="7" type="ORF">ACFSMZ_05810</name>
</gene>
<dbReference type="PANTHER" id="PTHR10010:SF46">
    <property type="entry name" value="SODIUM-DEPENDENT PHOSPHATE TRANSPORT PROTEIN 2B"/>
    <property type="match status" value="1"/>
</dbReference>
<comment type="subcellular location">
    <subcellularLocation>
        <location evidence="1">Cell membrane</location>
        <topology evidence="1">Multi-pass membrane protein</topology>
    </subcellularLocation>
</comment>
<keyword evidence="5 6" id="KW-0472">Membrane</keyword>
<feature type="transmembrane region" description="Helical" evidence="6">
    <location>
        <begin position="50"/>
        <end position="72"/>
    </location>
</feature>
<comment type="caution">
    <text evidence="7">The sequence shown here is derived from an EMBL/GenBank/DDBJ whole genome shotgun (WGS) entry which is preliminary data.</text>
</comment>
<dbReference type="InterPro" id="IPR004633">
    <property type="entry name" value="NaPi_cotrn-rel/YqeW-like"/>
</dbReference>
<dbReference type="InterPro" id="IPR038078">
    <property type="entry name" value="PhoU-like_sf"/>
</dbReference>
<keyword evidence="8" id="KW-1185">Reference proteome</keyword>
<organism evidence="7 8">
    <name type="scientific">Chelativorans composti</name>
    <dbReference type="NCBI Taxonomy" id="768533"/>
    <lineage>
        <taxon>Bacteria</taxon>
        <taxon>Pseudomonadati</taxon>
        <taxon>Pseudomonadota</taxon>
        <taxon>Alphaproteobacteria</taxon>
        <taxon>Hyphomicrobiales</taxon>
        <taxon>Phyllobacteriaceae</taxon>
        <taxon>Chelativorans</taxon>
    </lineage>
</organism>
<feature type="transmembrane region" description="Helical" evidence="6">
    <location>
        <begin position="285"/>
        <end position="305"/>
    </location>
</feature>
<evidence type="ECO:0000256" key="2">
    <source>
        <dbReference type="ARBA" id="ARBA00022475"/>
    </source>
</evidence>
<evidence type="ECO:0000313" key="7">
    <source>
        <dbReference type="EMBL" id="MFD2259277.1"/>
    </source>
</evidence>
<name>A0ABW5DDY3_9HYPH</name>
<reference evidence="8" key="1">
    <citation type="journal article" date="2019" name="Int. J. Syst. Evol. Microbiol.">
        <title>The Global Catalogue of Microorganisms (GCM) 10K type strain sequencing project: providing services to taxonomists for standard genome sequencing and annotation.</title>
        <authorList>
            <consortium name="The Broad Institute Genomics Platform"/>
            <consortium name="The Broad Institute Genome Sequencing Center for Infectious Disease"/>
            <person name="Wu L."/>
            <person name="Ma J."/>
        </authorList>
    </citation>
    <scope>NUCLEOTIDE SEQUENCE [LARGE SCALE GENOMIC DNA]</scope>
    <source>
        <strain evidence="8">KCTC 23707</strain>
    </source>
</reference>
<evidence type="ECO:0000256" key="6">
    <source>
        <dbReference type="SAM" id="Phobius"/>
    </source>
</evidence>
<dbReference type="NCBIfam" id="NF037997">
    <property type="entry name" value="Na_Pi_symport"/>
    <property type="match status" value="1"/>
</dbReference>
<evidence type="ECO:0000256" key="3">
    <source>
        <dbReference type="ARBA" id="ARBA00022692"/>
    </source>
</evidence>
<sequence>MELVIGLVTLAGHIALLLWGTRMVQTGIQRAFGPDLRSFLGHALKNRLKAFGAGLFVTAILQSSTATGLMAAAFTAGGLVELTPALAVMLGANVGSTLIVQVLSFNIAAVAPVLILIGVLMFRQISSQRIHDLGRVMIGLGFMIMALHQLLELLERYENSPGFSWLLSGLADATLFNILLAGVLTWAAHSSVAVVLLIMSLATKGMVDPQQAFAMVVGANLGTALNPVLESDVGDDLAGKRLPVGNLLTRLVGVLAVTPFLAEIARLFSDYGIEEARAVADFHTAFNLVLAIVFLPVLGPFARLLERLLPQRIDESDPTRPRYLDPAARETPVVALGAATREALRLVDVLGEMIEGAKVGIAGTDRKALSDLRRKDNVIDSLNAAIKSYLTSIDPEELSLADKKRLNEILLFSTNLEHAGDIVDRGLIPHLNKRLRRGLNFSKEGQKELEDLFDRLLANLQMAGSLLVTQDERTALMLVKEKAEFRRAEFAAMQSHFRRLQQGDMDTSATTSLHLDVIRDLRLINSYLVAAAAQPILNVPGELAEDLSEAGQEQAPADVK</sequence>
<evidence type="ECO:0000256" key="1">
    <source>
        <dbReference type="ARBA" id="ARBA00004651"/>
    </source>
</evidence>
<dbReference type="InterPro" id="IPR003841">
    <property type="entry name" value="Na/Pi_transpt"/>
</dbReference>
<evidence type="ECO:0000256" key="4">
    <source>
        <dbReference type="ARBA" id="ARBA00022989"/>
    </source>
</evidence>
<accession>A0ABW5DDY3</accession>
<proteinExistence type="predicted"/>
<dbReference type="NCBIfam" id="TIGR00704">
    <property type="entry name" value="NaPi_cotrn_rel"/>
    <property type="match status" value="1"/>
</dbReference>
<dbReference type="RefSeq" id="WP_345098705.1">
    <property type="nucleotide sequence ID" value="NZ_BAABGS010000018.1"/>
</dbReference>
<dbReference type="Pfam" id="PF02690">
    <property type="entry name" value="Na_Pi_cotrans"/>
    <property type="match status" value="2"/>
</dbReference>
<protein>
    <submittedName>
        <fullName evidence="7">Na/Pi cotransporter family protein</fullName>
    </submittedName>
</protein>
<dbReference type="Gene3D" id="1.20.58.220">
    <property type="entry name" value="Phosphate transport system protein phou homolog 2, domain 2"/>
    <property type="match status" value="1"/>
</dbReference>
<dbReference type="Proteomes" id="UP001597373">
    <property type="component" value="Unassembled WGS sequence"/>
</dbReference>
<keyword evidence="2" id="KW-1003">Cell membrane</keyword>